<dbReference type="RefSeq" id="WP_343842942.1">
    <property type="nucleotide sequence ID" value="NZ_BAAAEI010000006.1"/>
</dbReference>
<evidence type="ECO:0000256" key="1">
    <source>
        <dbReference type="ARBA" id="ARBA00022729"/>
    </source>
</evidence>
<keyword evidence="1 2" id="KW-0732">Signal</keyword>
<dbReference type="InterPro" id="IPR003140">
    <property type="entry name" value="PLipase/COase/thioEstase"/>
</dbReference>
<dbReference type="InterPro" id="IPR050955">
    <property type="entry name" value="Plant_Biomass_Hydrol_Est"/>
</dbReference>
<feature type="signal peptide" evidence="2">
    <location>
        <begin position="1"/>
        <end position="18"/>
    </location>
</feature>
<accession>A0ABN0WXI0</accession>
<feature type="domain" description="Phospholipase/carboxylesterase/thioesterase" evidence="3">
    <location>
        <begin position="49"/>
        <end position="243"/>
    </location>
</feature>
<dbReference type="GO" id="GO:0016787">
    <property type="term" value="F:hydrolase activity"/>
    <property type="evidence" value="ECO:0007669"/>
    <property type="project" value="UniProtKB-KW"/>
</dbReference>
<dbReference type="Gene3D" id="3.40.50.1820">
    <property type="entry name" value="alpha/beta hydrolase"/>
    <property type="match status" value="1"/>
</dbReference>
<reference evidence="4 5" key="1">
    <citation type="journal article" date="2019" name="Int. J. Syst. Evol. Microbiol.">
        <title>The Global Catalogue of Microorganisms (GCM) 10K type strain sequencing project: providing services to taxonomists for standard genome sequencing and annotation.</title>
        <authorList>
            <consortium name="The Broad Institute Genomics Platform"/>
            <consortium name="The Broad Institute Genome Sequencing Center for Infectious Disease"/>
            <person name="Wu L."/>
            <person name="Ma J."/>
        </authorList>
    </citation>
    <scope>NUCLEOTIDE SEQUENCE [LARGE SCALE GENOMIC DNA]</scope>
    <source>
        <strain evidence="4 5">JCM 13378</strain>
    </source>
</reference>
<evidence type="ECO:0000313" key="4">
    <source>
        <dbReference type="EMBL" id="GAA0349290.1"/>
    </source>
</evidence>
<name>A0ABN0WXI0_9ALTE</name>
<dbReference type="PANTHER" id="PTHR43037">
    <property type="entry name" value="UNNAMED PRODUCT-RELATED"/>
    <property type="match status" value="1"/>
</dbReference>
<comment type="caution">
    <text evidence="4">The sequence shown here is derived from an EMBL/GenBank/DDBJ whole genome shotgun (WGS) entry which is preliminary data.</text>
</comment>
<sequence>MKALSGWILLLISVFAYADDNSLYQSMIYKQGEQTLQYRILYPQGFDKHKRYPLVLFLHGAGERGSDNTLQLTHGGALFADKAVRDDYPAIVVFPQVAKDQYWANVSVNRDTQPVQLQFSTAPVPTQVMALTLALMDELVAKPYVDDRRVYIGGLSMGGMGTLEMLYHRPDMFAAAIAICGGGKEQMATHYRKGMPVWLFHGEEDQVVDPELSRRMHSAIVAADGQAKLTLYPGVGHDSWTAAFAEPTLLPWLFSHQLP</sequence>
<keyword evidence="5" id="KW-1185">Reference proteome</keyword>
<dbReference type="Proteomes" id="UP001501757">
    <property type="component" value="Unassembled WGS sequence"/>
</dbReference>
<evidence type="ECO:0000256" key="2">
    <source>
        <dbReference type="SAM" id="SignalP"/>
    </source>
</evidence>
<keyword evidence="4" id="KW-0378">Hydrolase</keyword>
<organism evidence="4 5">
    <name type="scientific">Bowmanella denitrificans</name>
    <dbReference type="NCBI Taxonomy" id="366582"/>
    <lineage>
        <taxon>Bacteria</taxon>
        <taxon>Pseudomonadati</taxon>
        <taxon>Pseudomonadota</taxon>
        <taxon>Gammaproteobacteria</taxon>
        <taxon>Alteromonadales</taxon>
        <taxon>Alteromonadaceae</taxon>
        <taxon>Bowmanella</taxon>
    </lineage>
</organism>
<protein>
    <submittedName>
        <fullName evidence="4">Dienelactone hydrolase family protein</fullName>
    </submittedName>
</protein>
<dbReference type="PANTHER" id="PTHR43037:SF1">
    <property type="entry name" value="BLL1128 PROTEIN"/>
    <property type="match status" value="1"/>
</dbReference>
<evidence type="ECO:0000259" key="3">
    <source>
        <dbReference type="Pfam" id="PF02230"/>
    </source>
</evidence>
<evidence type="ECO:0000313" key="5">
    <source>
        <dbReference type="Proteomes" id="UP001501757"/>
    </source>
</evidence>
<dbReference type="SUPFAM" id="SSF53474">
    <property type="entry name" value="alpha/beta-Hydrolases"/>
    <property type="match status" value="1"/>
</dbReference>
<proteinExistence type="predicted"/>
<feature type="chain" id="PRO_5046765141" evidence="2">
    <location>
        <begin position="19"/>
        <end position="259"/>
    </location>
</feature>
<dbReference type="EMBL" id="BAAAEI010000006">
    <property type="protein sequence ID" value="GAA0349290.1"/>
    <property type="molecule type" value="Genomic_DNA"/>
</dbReference>
<gene>
    <name evidence="4" type="ORF">GCM10009092_12090</name>
</gene>
<dbReference type="Pfam" id="PF02230">
    <property type="entry name" value="Abhydrolase_2"/>
    <property type="match status" value="1"/>
</dbReference>
<dbReference type="InterPro" id="IPR029058">
    <property type="entry name" value="AB_hydrolase_fold"/>
</dbReference>